<sequence>MERDTTWRPSEVVLTDRSSAKSNHFIIASGQAHSMLQLKIQLQRLSHQPCQRWTVGLQNMALSRL</sequence>
<gene>
    <name evidence="1" type="ORF">BN1708_010655</name>
</gene>
<protein>
    <submittedName>
        <fullName evidence="1">Uncharacterized protein</fullName>
    </submittedName>
</protein>
<dbReference type="Proteomes" id="UP000044602">
    <property type="component" value="Unassembled WGS sequence"/>
</dbReference>
<reference evidence="1 2" key="1">
    <citation type="submission" date="2015-05" db="EMBL/GenBank/DDBJ databases">
        <authorList>
            <person name="Wang D.B."/>
            <person name="Wang M."/>
        </authorList>
    </citation>
    <scope>NUCLEOTIDE SEQUENCE [LARGE SCALE GENOMIC DNA]</scope>
    <source>
        <strain evidence="1">VL1</strain>
    </source>
</reference>
<dbReference type="AlphaFoldDB" id="A0A0G4KTA3"/>
<dbReference type="EMBL" id="CVQH01004224">
    <property type="protein sequence ID" value="CRK12901.1"/>
    <property type="molecule type" value="Genomic_DNA"/>
</dbReference>
<accession>A0A0G4KTA3</accession>
<proteinExistence type="predicted"/>
<name>A0A0G4KTA3_VERLO</name>
<keyword evidence="2" id="KW-1185">Reference proteome</keyword>
<organism evidence="1 2">
    <name type="scientific">Verticillium longisporum</name>
    <name type="common">Verticillium dahliae var. longisporum</name>
    <dbReference type="NCBI Taxonomy" id="100787"/>
    <lineage>
        <taxon>Eukaryota</taxon>
        <taxon>Fungi</taxon>
        <taxon>Dikarya</taxon>
        <taxon>Ascomycota</taxon>
        <taxon>Pezizomycotina</taxon>
        <taxon>Sordariomycetes</taxon>
        <taxon>Hypocreomycetidae</taxon>
        <taxon>Glomerellales</taxon>
        <taxon>Plectosphaerellaceae</taxon>
        <taxon>Verticillium</taxon>
    </lineage>
</organism>
<evidence type="ECO:0000313" key="2">
    <source>
        <dbReference type="Proteomes" id="UP000044602"/>
    </source>
</evidence>
<evidence type="ECO:0000313" key="1">
    <source>
        <dbReference type="EMBL" id="CRK12901.1"/>
    </source>
</evidence>